<dbReference type="OrthoDB" id="76388at2759"/>
<comment type="subcellular location">
    <subcellularLocation>
        <location evidence="1">Cytoplasm</location>
    </subcellularLocation>
</comment>
<keyword evidence="6" id="KW-1185">Reference proteome</keyword>
<dbReference type="GO" id="GO:0000278">
    <property type="term" value="P:mitotic cell cycle"/>
    <property type="evidence" value="ECO:0007669"/>
    <property type="project" value="TreeGrafter"/>
</dbReference>
<dbReference type="GeneID" id="63867758"/>
<dbReference type="VEuPathDB" id="FungiDB:BO72DRAFT_532192"/>
<sequence length="906" mass="99982">MSSYIYDAVTPCPSRQGTSGLNRSSISGALDGLWDTSITSNDSTKNIDFTTDIRPSVLTGVKPRRKTQSNASFLIHDESEVDSVQAAPGLRRAPSTATTIASSHRKSLLAQPAQRFRPKVSFVASPQRKSRPIGVVTSTQHRERGQEENNELLLQINGARQKPQSGDALKKAVRRNTVYIPPDDTTVASVFMGLFSPQKTENVENLLREDTQINSLEAQIARKRLAKRSLISAAQRAPLNPSTKIAQGANIHVDMPGKNGGKENIPPGLFFIDSKRDHQSLKTRALCERNQAFFSSGNQTLGAKAASKPTNSALASKTNNRILNENQPETRKCISEIEPVKRHPVNSRKQTTCFNHEALSAKSDEAPISVRKTMMAKSRTPQVLEAKELAKNSCIIPDNITKPELYEDDWLGHQEVLLTQLMNELLDTSNHNAGCVDASKLRNELLTLYQGASLMQLQKRLKASLLYGALSLPKDVLNDASKLYRDLGLKRKFLDFWIHTYDLQTLRAALEVITGRAIPNSKLAAGIGDIGGEKAMKRKLAGFLDIFLLQNQDMDRHPLDRGGEDGDIAGRAYRRTFLRSIMIIVLLDQAKQCSEVSLPYLLFQPSSLYKSSNAVLQALGQLLLPSCGDIIKALYHLNCQLSYEQRSLVEYQFGINNIAVDLRDGVRLARLVELLVLKSVSVGESEDQIRPLSSRLRFPCMGRTVKLFNVQITLESLSSMDDTRKLVHNLRAEDIVDGHREKTIGLLGGLVNTWGLDRLLNSHGLRREVHRLKAATSRFDIEDPEGLISASLGISGGENDIIRSLLKQWASTLAENNGLHLENFSTCFSDGKMYECIANEYEGHMVADAQSLSSTLESRLQAFGCSAPLVKLICPSASGAHIPDADFTIGVLAFLCSRILSSIKRA</sequence>
<dbReference type="GO" id="GO:0007051">
    <property type="term" value="P:spindle organization"/>
    <property type="evidence" value="ECO:0007669"/>
    <property type="project" value="TreeGrafter"/>
</dbReference>
<accession>A0A8G1RDZ1</accession>
<dbReference type="RefSeq" id="XP_040796064.1">
    <property type="nucleotide sequence ID" value="XM_040950423.1"/>
</dbReference>
<dbReference type="AlphaFoldDB" id="A0A8G1RDZ1"/>
<name>A0A8G1RDZ1_9EURO</name>
<dbReference type="PANTHER" id="PTHR22706">
    <property type="entry name" value="ASSEMBLY FACTOR FOR SPINDLE MICROTUBULES"/>
    <property type="match status" value="1"/>
</dbReference>
<dbReference type="EMBL" id="KZ824703">
    <property type="protein sequence ID" value="RAK72052.1"/>
    <property type="molecule type" value="Genomic_DNA"/>
</dbReference>
<dbReference type="Proteomes" id="UP000249789">
    <property type="component" value="Unassembled WGS sequence"/>
</dbReference>
<reference evidence="5 6" key="1">
    <citation type="submission" date="2018-02" db="EMBL/GenBank/DDBJ databases">
        <title>The genomes of Aspergillus section Nigri reveals drivers in fungal speciation.</title>
        <authorList>
            <consortium name="DOE Joint Genome Institute"/>
            <person name="Vesth T.C."/>
            <person name="Nybo J."/>
            <person name="Theobald S."/>
            <person name="Brandl J."/>
            <person name="Frisvad J.C."/>
            <person name="Nielsen K.F."/>
            <person name="Lyhne E.K."/>
            <person name="Kogle M.E."/>
            <person name="Kuo A."/>
            <person name="Riley R."/>
            <person name="Clum A."/>
            <person name="Nolan M."/>
            <person name="Lipzen A."/>
            <person name="Salamov A."/>
            <person name="Henrissat B."/>
            <person name="Wiebenga A."/>
            <person name="De vries R.P."/>
            <person name="Grigoriev I.V."/>
            <person name="Mortensen U.H."/>
            <person name="Andersen M.R."/>
            <person name="Baker S.E."/>
        </authorList>
    </citation>
    <scope>NUCLEOTIDE SEQUENCE [LARGE SCALE GENOMIC DNA]</scope>
    <source>
        <strain evidence="5 6">CBS 313.89</strain>
    </source>
</reference>
<dbReference type="GO" id="GO:0005516">
    <property type="term" value="F:calmodulin binding"/>
    <property type="evidence" value="ECO:0007669"/>
    <property type="project" value="UniProtKB-KW"/>
</dbReference>
<evidence type="ECO:0000256" key="1">
    <source>
        <dbReference type="ARBA" id="ARBA00004496"/>
    </source>
</evidence>
<dbReference type="PROSITE" id="PS50021">
    <property type="entry name" value="CH"/>
    <property type="match status" value="1"/>
</dbReference>
<dbReference type="GO" id="GO:0000922">
    <property type="term" value="C:spindle pole"/>
    <property type="evidence" value="ECO:0007669"/>
    <property type="project" value="TreeGrafter"/>
</dbReference>
<evidence type="ECO:0000313" key="6">
    <source>
        <dbReference type="Proteomes" id="UP000249789"/>
    </source>
</evidence>
<dbReference type="GO" id="GO:0005737">
    <property type="term" value="C:cytoplasm"/>
    <property type="evidence" value="ECO:0007669"/>
    <property type="project" value="UniProtKB-SubCell"/>
</dbReference>
<dbReference type="InterPro" id="IPR051185">
    <property type="entry name" value="ASPM"/>
</dbReference>
<dbReference type="GO" id="GO:0051295">
    <property type="term" value="P:establishment of meiotic spindle localization"/>
    <property type="evidence" value="ECO:0007669"/>
    <property type="project" value="TreeGrafter"/>
</dbReference>
<dbReference type="CDD" id="cd21223">
    <property type="entry name" value="CH_ASPM_rpt1"/>
    <property type="match status" value="1"/>
</dbReference>
<proteinExistence type="predicted"/>
<evidence type="ECO:0000259" key="4">
    <source>
        <dbReference type="PROSITE" id="PS50021"/>
    </source>
</evidence>
<keyword evidence="3" id="KW-0112">Calmodulin-binding</keyword>
<dbReference type="SUPFAM" id="SSF47576">
    <property type="entry name" value="Calponin-homology domain, CH-domain"/>
    <property type="match status" value="1"/>
</dbReference>
<evidence type="ECO:0000256" key="2">
    <source>
        <dbReference type="ARBA" id="ARBA00022490"/>
    </source>
</evidence>
<dbReference type="InterPro" id="IPR036872">
    <property type="entry name" value="CH_dom_sf"/>
</dbReference>
<feature type="domain" description="Calponin-homology (CH)" evidence="4">
    <location>
        <begin position="634"/>
        <end position="755"/>
    </location>
</feature>
<keyword evidence="2" id="KW-0963">Cytoplasm</keyword>
<gene>
    <name evidence="5" type="ORF">BO72DRAFT_532192</name>
</gene>
<dbReference type="InterPro" id="IPR001715">
    <property type="entry name" value="CH_dom"/>
</dbReference>
<evidence type="ECO:0000256" key="3">
    <source>
        <dbReference type="ARBA" id="ARBA00022860"/>
    </source>
</evidence>
<evidence type="ECO:0000313" key="5">
    <source>
        <dbReference type="EMBL" id="RAK72052.1"/>
    </source>
</evidence>
<dbReference type="Gene3D" id="1.10.418.10">
    <property type="entry name" value="Calponin-like domain"/>
    <property type="match status" value="1"/>
</dbReference>
<organism evidence="5 6">
    <name type="scientific">Aspergillus fijiensis CBS 313.89</name>
    <dbReference type="NCBI Taxonomy" id="1448319"/>
    <lineage>
        <taxon>Eukaryota</taxon>
        <taxon>Fungi</taxon>
        <taxon>Dikarya</taxon>
        <taxon>Ascomycota</taxon>
        <taxon>Pezizomycotina</taxon>
        <taxon>Eurotiomycetes</taxon>
        <taxon>Eurotiomycetidae</taxon>
        <taxon>Eurotiales</taxon>
        <taxon>Aspergillaceae</taxon>
        <taxon>Aspergillus</taxon>
    </lineage>
</organism>
<dbReference type="PANTHER" id="PTHR22706:SF1">
    <property type="entry name" value="ASSEMBLY FACTOR FOR SPINDLE MICROTUBULES"/>
    <property type="match status" value="1"/>
</dbReference>
<protein>
    <recommendedName>
        <fullName evidence="4">Calponin-homology (CH) domain-containing protein</fullName>
    </recommendedName>
</protein>